<protein>
    <recommendedName>
        <fullName evidence="6">T9SS type A sorting domain-containing protein</fullName>
    </recommendedName>
</protein>
<dbReference type="InterPro" id="IPR055353">
    <property type="entry name" value="DUF7619"/>
</dbReference>
<evidence type="ECO:0000313" key="5">
    <source>
        <dbReference type="Proteomes" id="UP001501153"/>
    </source>
</evidence>
<feature type="signal peptide" evidence="1">
    <location>
        <begin position="1"/>
        <end position="17"/>
    </location>
</feature>
<sequence length="947" mass="98070">MLLIGVLTLGGLQSAHAQFATWSRPLAPGIVNAQSVTDATGNTYVAGSYQGSVTMGSTTLPVPASNQAGGPGSNAFLAKINPQGLVQWVLPGVSNKLDDVAALTLDPSGNVYTVFYAGIDSMRTNPGPSASFTLGGQTLNPGGIALARVSPAGVVTSLSHLHQGNSRAQVTALAADAAGNAYVGVYGGQGQAFGPHTFPATYSSIILRYAASGGVTVMQNLVPSPTVTNGYASLSIQALHLGPGGDLFCAGSLYGSATLGTSPAITLTSPSNGNGGFLVRYSPAGIAQWGVINTSSSGSNNVMACNISVNASGEVYLAGGSTTADAAFGGLPLGQAGGYVLKVSASGTPLWVRAAQTSSYDDGSRRTSRLALDAAGNVYRMGVFRESAVAFGSQVLNHPLFSSQLQIYPPAFYLVSYDAAGTERWVRAVDGQVPPGSGNPSSIFHSGAGLGSDASGNLYVLMLLQSFGTAGSQLHINGQVLSNGYTALRLEAAGRVSGLVYLDMNANGQRDAMEPPFPFSQIIADQNQTSIFASSSPQGQYSAFAPAGTPFSLTIASPPPSYTLSAPAVRSGTFPAAGQSVNGMDFGLVPLSNQTDVRVTLTPFSPARPGFTTQYQLTLENVGTTLASGTVNLAHDSRLTYTSSVPQGSVAGQNVSWTYANLPPFARLSYVVSFSLPATVALGTQLTSTGTAPLAGDVNPANNTEVLTQGVIGSYDPNDISVNYSRLTPAQVAAAQPLDYTIRFQNMGTDQAFNVVITDELDFTRLNLSTLDLLAQSHSCTWSLSNRGLLTVRFPNIQLPHQAADALRSQGFVRFRVRPRTSLVVGDIVPNEADIFFDYNAPVRTNTATTAVFNPTALLSGQQAAAWAAYPNPAADVLTVAATLTQAGTVGLDLTDALGRTIRQHRLTAAAGALHHSLDLRGVAPGLYLLRLTLPNGQHSSQRVQVN</sequence>
<dbReference type="SUPFAM" id="SSF63829">
    <property type="entry name" value="Calcium-dependent phosphotriesterase"/>
    <property type="match status" value="1"/>
</dbReference>
<dbReference type="EMBL" id="BAABGZ010000013">
    <property type="protein sequence ID" value="GAA4351100.1"/>
    <property type="molecule type" value="Genomic_DNA"/>
</dbReference>
<evidence type="ECO:0000313" key="4">
    <source>
        <dbReference type="EMBL" id="GAA4351100.1"/>
    </source>
</evidence>
<dbReference type="NCBIfam" id="TIGR04183">
    <property type="entry name" value="Por_Secre_tail"/>
    <property type="match status" value="1"/>
</dbReference>
<dbReference type="Pfam" id="PF24595">
    <property type="entry name" value="DUF7619"/>
    <property type="match status" value="1"/>
</dbReference>
<reference evidence="5" key="1">
    <citation type="journal article" date="2019" name="Int. J. Syst. Evol. Microbiol.">
        <title>The Global Catalogue of Microorganisms (GCM) 10K type strain sequencing project: providing services to taxonomists for standard genome sequencing and annotation.</title>
        <authorList>
            <consortium name="The Broad Institute Genomics Platform"/>
            <consortium name="The Broad Institute Genome Sequencing Center for Infectious Disease"/>
            <person name="Wu L."/>
            <person name="Ma J."/>
        </authorList>
    </citation>
    <scope>NUCLEOTIDE SEQUENCE [LARGE SCALE GENOMIC DNA]</scope>
    <source>
        <strain evidence="5">JCM 17923</strain>
    </source>
</reference>
<proteinExistence type="predicted"/>
<evidence type="ECO:0008006" key="6">
    <source>
        <dbReference type="Google" id="ProtNLM"/>
    </source>
</evidence>
<dbReference type="InterPro" id="IPR047589">
    <property type="entry name" value="DUF11_rpt"/>
</dbReference>
<keyword evidence="1" id="KW-0732">Signal</keyword>
<evidence type="ECO:0000256" key="1">
    <source>
        <dbReference type="SAM" id="SignalP"/>
    </source>
</evidence>
<accession>A0ABP8I4C2</accession>
<feature type="domain" description="DUF7619" evidence="3">
    <location>
        <begin position="716"/>
        <end position="850"/>
    </location>
</feature>
<evidence type="ECO:0000259" key="2">
    <source>
        <dbReference type="Pfam" id="PF18962"/>
    </source>
</evidence>
<keyword evidence="5" id="KW-1185">Reference proteome</keyword>
<feature type="domain" description="Secretion system C-terminal sorting" evidence="2">
    <location>
        <begin position="870"/>
        <end position="940"/>
    </location>
</feature>
<feature type="chain" id="PRO_5046889581" description="T9SS type A sorting domain-containing protein" evidence="1">
    <location>
        <begin position="18"/>
        <end position="947"/>
    </location>
</feature>
<name>A0ABP8I4C2_9BACT</name>
<comment type="caution">
    <text evidence="4">The sequence shown here is derived from an EMBL/GenBank/DDBJ whole genome shotgun (WGS) entry which is preliminary data.</text>
</comment>
<evidence type="ECO:0000259" key="3">
    <source>
        <dbReference type="Pfam" id="PF24595"/>
    </source>
</evidence>
<dbReference type="Proteomes" id="UP001501153">
    <property type="component" value="Unassembled WGS sequence"/>
</dbReference>
<dbReference type="Pfam" id="PF18962">
    <property type="entry name" value="Por_Secre_tail"/>
    <property type="match status" value="1"/>
</dbReference>
<organism evidence="4 5">
    <name type="scientific">Hymenobacter saemangeumensis</name>
    <dbReference type="NCBI Taxonomy" id="1084522"/>
    <lineage>
        <taxon>Bacteria</taxon>
        <taxon>Pseudomonadati</taxon>
        <taxon>Bacteroidota</taxon>
        <taxon>Cytophagia</taxon>
        <taxon>Cytophagales</taxon>
        <taxon>Hymenobacteraceae</taxon>
        <taxon>Hymenobacter</taxon>
    </lineage>
</organism>
<dbReference type="NCBIfam" id="TIGR01451">
    <property type="entry name" value="B_ant_repeat"/>
    <property type="match status" value="1"/>
</dbReference>
<dbReference type="InterPro" id="IPR026444">
    <property type="entry name" value="Secre_tail"/>
</dbReference>
<gene>
    <name evidence="4" type="ORF">GCM10023185_09510</name>
</gene>